<sequence>MCLLLALFVCFLLFFFFLAVDASGVEKKEEISTVARSDSGPQARLWAAGTLQVGVCGHWSWTLDVPGRDLYVGTQSQVVAGPSTEMVCIQLFVLVFLYPDRKELKVLEAWAPCLCGQDVVLGWGVCKGTKSSHFQLSTGGQRGSPREPACSQALMMSLAFSLLSHSPWKPT</sequence>
<reference evidence="2" key="1">
    <citation type="submission" date="2023-04" db="EMBL/GenBank/DDBJ databases">
        <authorList>
            <consortium name="ELIXIR-Norway"/>
        </authorList>
    </citation>
    <scope>NUCLEOTIDE SEQUENCE [LARGE SCALE GENOMIC DNA]</scope>
</reference>
<gene>
    <name evidence="2" type="ORF">MRATA1EN1_LOCUS17211</name>
</gene>
<organism evidence="2 3">
    <name type="scientific">Rangifer tarandus platyrhynchus</name>
    <name type="common">Svalbard reindeer</name>
    <dbReference type="NCBI Taxonomy" id="3082113"/>
    <lineage>
        <taxon>Eukaryota</taxon>
        <taxon>Metazoa</taxon>
        <taxon>Chordata</taxon>
        <taxon>Craniata</taxon>
        <taxon>Vertebrata</taxon>
        <taxon>Euteleostomi</taxon>
        <taxon>Mammalia</taxon>
        <taxon>Eutheria</taxon>
        <taxon>Laurasiatheria</taxon>
        <taxon>Artiodactyla</taxon>
        <taxon>Ruminantia</taxon>
        <taxon>Pecora</taxon>
        <taxon>Cervidae</taxon>
        <taxon>Odocoileinae</taxon>
        <taxon>Rangifer</taxon>
    </lineage>
</organism>
<evidence type="ECO:0000256" key="1">
    <source>
        <dbReference type="SAM" id="SignalP"/>
    </source>
</evidence>
<feature type="chain" id="PRO_5046689304" evidence="1">
    <location>
        <begin position="23"/>
        <end position="171"/>
    </location>
</feature>
<evidence type="ECO:0000313" key="3">
    <source>
        <dbReference type="Proteomes" id="UP001176941"/>
    </source>
</evidence>
<feature type="signal peptide" evidence="1">
    <location>
        <begin position="1"/>
        <end position="22"/>
    </location>
</feature>
<proteinExistence type="predicted"/>
<name>A0ABN8Z3G4_RANTA</name>
<keyword evidence="3" id="KW-1185">Reference proteome</keyword>
<keyword evidence="1" id="KW-0732">Signal</keyword>
<evidence type="ECO:0000313" key="2">
    <source>
        <dbReference type="EMBL" id="CAI9168249.1"/>
    </source>
</evidence>
<dbReference type="Proteomes" id="UP001176941">
    <property type="component" value="Chromosome 28"/>
</dbReference>
<accession>A0ABN8Z3G4</accession>
<dbReference type="EMBL" id="OX459964">
    <property type="protein sequence ID" value="CAI9168249.1"/>
    <property type="molecule type" value="Genomic_DNA"/>
</dbReference>
<protein>
    <submittedName>
        <fullName evidence="2">Uncharacterized protein</fullName>
    </submittedName>
</protein>